<dbReference type="InterPro" id="IPR050258">
    <property type="entry name" value="Leguminous_Lectin"/>
</dbReference>
<gene>
    <name evidence="7" type="ORF">RIF29_18237</name>
</gene>
<keyword evidence="8" id="KW-1185">Reference proteome</keyword>
<dbReference type="InterPro" id="IPR016363">
    <property type="entry name" value="L-lectin"/>
</dbReference>
<evidence type="ECO:0000313" key="8">
    <source>
        <dbReference type="Proteomes" id="UP001372338"/>
    </source>
</evidence>
<evidence type="ECO:0000256" key="5">
    <source>
        <dbReference type="ARBA" id="ARBA00023211"/>
    </source>
</evidence>
<evidence type="ECO:0000256" key="4">
    <source>
        <dbReference type="ARBA" id="ARBA00022837"/>
    </source>
</evidence>
<dbReference type="InterPro" id="IPR013320">
    <property type="entry name" value="ConA-like_dom_sf"/>
</dbReference>
<dbReference type="InterPro" id="IPR001220">
    <property type="entry name" value="Legume_lectin_dom"/>
</dbReference>
<evidence type="ECO:0000256" key="3">
    <source>
        <dbReference type="ARBA" id="ARBA00022734"/>
    </source>
</evidence>
<feature type="domain" description="Legume lectin" evidence="6">
    <location>
        <begin position="13"/>
        <end position="249"/>
    </location>
</feature>
<sequence length="259" mass="28981">MLLNNAHSISDATSFTYTGFNYHGKLIFQGDTRVNSIYDLELTQATKKSVGRVLYEDEIHLWEQSTNRVSDFETTITFNFTSSPDDNDPADGLAFFIAAPDSTIPKDSYGGYLGLFDPRTALDPSKNQVVAVEIDTYTGNSWDPSYRHIGIDVNTINSSSITPWERQDKVQGDIRINYNGHTKALTVHSHYPDGKSYEVAYNVDLTTKLPEIVKVGISASTGDHVQVHTIHSWNFESTLISRNIRTNNKNEGMYISSVV</sequence>
<reference evidence="7 8" key="1">
    <citation type="submission" date="2024-01" db="EMBL/GenBank/DDBJ databases">
        <title>The genomes of 5 underutilized Papilionoideae crops provide insights into root nodulation and disease resistanc.</title>
        <authorList>
            <person name="Yuan L."/>
        </authorList>
    </citation>
    <scope>NUCLEOTIDE SEQUENCE [LARGE SCALE GENOMIC DNA]</scope>
    <source>
        <strain evidence="7">ZHUSHIDOU_FW_LH</strain>
        <tissue evidence="7">Leaf</tissue>
    </source>
</reference>
<evidence type="ECO:0000259" key="6">
    <source>
        <dbReference type="Pfam" id="PF00139"/>
    </source>
</evidence>
<dbReference type="CDD" id="cd06899">
    <property type="entry name" value="lectin_legume_LecRK_Arcelin_ConA"/>
    <property type="match status" value="1"/>
</dbReference>
<organism evidence="7 8">
    <name type="scientific">Crotalaria pallida</name>
    <name type="common">Smooth rattlebox</name>
    <name type="synonym">Crotalaria striata</name>
    <dbReference type="NCBI Taxonomy" id="3830"/>
    <lineage>
        <taxon>Eukaryota</taxon>
        <taxon>Viridiplantae</taxon>
        <taxon>Streptophyta</taxon>
        <taxon>Embryophyta</taxon>
        <taxon>Tracheophyta</taxon>
        <taxon>Spermatophyta</taxon>
        <taxon>Magnoliopsida</taxon>
        <taxon>eudicotyledons</taxon>
        <taxon>Gunneridae</taxon>
        <taxon>Pentapetalae</taxon>
        <taxon>rosids</taxon>
        <taxon>fabids</taxon>
        <taxon>Fabales</taxon>
        <taxon>Fabaceae</taxon>
        <taxon>Papilionoideae</taxon>
        <taxon>50 kb inversion clade</taxon>
        <taxon>genistoids sensu lato</taxon>
        <taxon>core genistoids</taxon>
        <taxon>Crotalarieae</taxon>
        <taxon>Crotalaria</taxon>
    </lineage>
</organism>
<accession>A0AAN9IFA6</accession>
<dbReference type="Proteomes" id="UP001372338">
    <property type="component" value="Unassembled WGS sequence"/>
</dbReference>
<dbReference type="GO" id="GO:0046872">
    <property type="term" value="F:metal ion binding"/>
    <property type="evidence" value="ECO:0007669"/>
    <property type="project" value="UniProtKB-KW"/>
</dbReference>
<dbReference type="AlphaFoldDB" id="A0AAN9IFA6"/>
<comment type="caution">
    <text evidence="7">The sequence shown here is derived from an EMBL/GenBank/DDBJ whole genome shotgun (WGS) entry which is preliminary data.</text>
</comment>
<dbReference type="GO" id="GO:0030246">
    <property type="term" value="F:carbohydrate binding"/>
    <property type="evidence" value="ECO:0007669"/>
    <property type="project" value="UniProtKB-KW"/>
</dbReference>
<dbReference type="InterPro" id="IPR019825">
    <property type="entry name" value="Lectin_legB_Mn/Ca_BS"/>
</dbReference>
<dbReference type="PROSITE" id="PS00307">
    <property type="entry name" value="LECTIN_LEGUME_BETA"/>
    <property type="match status" value="1"/>
</dbReference>
<dbReference type="EMBL" id="JAYWIO010000003">
    <property type="protein sequence ID" value="KAK7277087.1"/>
    <property type="molecule type" value="Genomic_DNA"/>
</dbReference>
<keyword evidence="5" id="KW-0464">Manganese</keyword>
<evidence type="ECO:0000313" key="7">
    <source>
        <dbReference type="EMBL" id="KAK7277087.1"/>
    </source>
</evidence>
<dbReference type="Pfam" id="PF00139">
    <property type="entry name" value="Lectin_legB"/>
    <property type="match status" value="1"/>
</dbReference>
<dbReference type="Gene3D" id="2.60.120.200">
    <property type="match status" value="1"/>
</dbReference>
<dbReference type="PANTHER" id="PTHR32401:SF47">
    <property type="entry name" value="LEGUME LECTIN DOMAIN-CONTAINING PROTEIN"/>
    <property type="match status" value="1"/>
</dbReference>
<keyword evidence="3" id="KW-0430">Lectin</keyword>
<proteinExistence type="inferred from homology"/>
<keyword evidence="4" id="KW-0106">Calcium</keyword>
<dbReference type="PIRSF" id="PIRSF002690">
    <property type="entry name" value="L-type_lectin_plant"/>
    <property type="match status" value="1"/>
</dbReference>
<keyword evidence="2" id="KW-0479">Metal-binding</keyword>
<comment type="similarity">
    <text evidence="1">Belongs to the leguminous lectin family.</text>
</comment>
<dbReference type="SUPFAM" id="SSF49899">
    <property type="entry name" value="Concanavalin A-like lectins/glucanases"/>
    <property type="match status" value="1"/>
</dbReference>
<dbReference type="PANTHER" id="PTHR32401">
    <property type="entry name" value="CONCANAVALIN A-LIKE LECTIN FAMILY PROTEIN"/>
    <property type="match status" value="1"/>
</dbReference>
<name>A0AAN9IFA6_CROPI</name>
<evidence type="ECO:0000256" key="2">
    <source>
        <dbReference type="ARBA" id="ARBA00022723"/>
    </source>
</evidence>
<evidence type="ECO:0000256" key="1">
    <source>
        <dbReference type="ARBA" id="ARBA00007606"/>
    </source>
</evidence>
<protein>
    <recommendedName>
        <fullName evidence="6">Legume lectin domain-containing protein</fullName>
    </recommendedName>
</protein>